<evidence type="ECO:0000259" key="7">
    <source>
        <dbReference type="PROSITE" id="PS51705"/>
    </source>
</evidence>
<dbReference type="PROSITE" id="PS51705">
    <property type="entry name" value="G_HFLX"/>
    <property type="match status" value="1"/>
</dbReference>
<evidence type="ECO:0000256" key="2">
    <source>
        <dbReference type="ARBA" id="ARBA00022490"/>
    </source>
</evidence>
<dbReference type="InterPro" id="IPR042108">
    <property type="entry name" value="GTPase_HflX_N_sf"/>
</dbReference>
<name>A0A426UCM7_9CHLR</name>
<keyword evidence="2" id="KW-0963">Cytoplasm</keyword>
<feature type="domain" description="Hflx-type G" evidence="7">
    <location>
        <begin position="222"/>
        <end position="246"/>
    </location>
</feature>
<evidence type="ECO:0000256" key="5">
    <source>
        <dbReference type="ARBA" id="ARBA00022842"/>
    </source>
</evidence>
<dbReference type="PANTHER" id="PTHR10229:SF0">
    <property type="entry name" value="GTP-BINDING PROTEIN 6-RELATED"/>
    <property type="match status" value="1"/>
</dbReference>
<feature type="non-terminal residue" evidence="8">
    <location>
        <position position="246"/>
    </location>
</feature>
<dbReference type="Gene3D" id="6.10.250.2860">
    <property type="match status" value="1"/>
</dbReference>
<dbReference type="InterPro" id="IPR030394">
    <property type="entry name" value="G_HFLX_dom"/>
</dbReference>
<comment type="caution">
    <text evidence="8">The sequence shown here is derived from an EMBL/GenBank/DDBJ whole genome shotgun (WGS) entry which is preliminary data.</text>
</comment>
<dbReference type="NCBIfam" id="TIGR03156">
    <property type="entry name" value="GTP_HflX"/>
    <property type="match status" value="1"/>
</dbReference>
<evidence type="ECO:0000256" key="1">
    <source>
        <dbReference type="ARBA" id="ARBA00004496"/>
    </source>
</evidence>
<keyword evidence="6" id="KW-0342">GTP-binding</keyword>
<evidence type="ECO:0000256" key="4">
    <source>
        <dbReference type="ARBA" id="ARBA00022741"/>
    </source>
</evidence>
<dbReference type="InterPro" id="IPR027417">
    <property type="entry name" value="P-loop_NTPase"/>
</dbReference>
<accession>A0A426UCM7</accession>
<organism evidence="8 9">
    <name type="scientific">Candidatus Viridilinea halotolerans</name>
    <dbReference type="NCBI Taxonomy" id="2491704"/>
    <lineage>
        <taxon>Bacteria</taxon>
        <taxon>Bacillati</taxon>
        <taxon>Chloroflexota</taxon>
        <taxon>Chloroflexia</taxon>
        <taxon>Chloroflexales</taxon>
        <taxon>Chloroflexineae</taxon>
        <taxon>Oscillochloridaceae</taxon>
        <taxon>Candidatus Viridilinea</taxon>
    </lineage>
</organism>
<dbReference type="EMBL" id="RSAS01000004">
    <property type="protein sequence ID" value="RRR78678.1"/>
    <property type="molecule type" value="Genomic_DNA"/>
</dbReference>
<dbReference type="GO" id="GO:0005737">
    <property type="term" value="C:cytoplasm"/>
    <property type="evidence" value="ECO:0007669"/>
    <property type="project" value="UniProtKB-SubCell"/>
</dbReference>
<evidence type="ECO:0000313" key="8">
    <source>
        <dbReference type="EMBL" id="RRR78678.1"/>
    </source>
</evidence>
<sequence length="246" mass="27251">MEDQRTHDGKRLHTTEQPRTRAILVGAEVASMKSAWSAPDSLRELELLADTAGLEVVGSIFQRLDQPAPKFFIGPGKVKEVAALRDQTGAGLVVFDDELSPSQTRNLEEELQVGVLDRTALILDIFAQHARTHEGRLQVELAQYNYLLPRLRRQWTHLERQAGTGGGTSAGGVVGLRGPGETQLEIDRRLIDRRIAALKEQLADVHRHRELYRKRRRQNGMPVIALVGYTNAGKSTLLNALSGADV</sequence>
<dbReference type="GO" id="GO:0005525">
    <property type="term" value="F:GTP binding"/>
    <property type="evidence" value="ECO:0007669"/>
    <property type="project" value="UniProtKB-KW"/>
</dbReference>
<dbReference type="Gene3D" id="3.40.50.11060">
    <property type="entry name" value="GTPase HflX, N-terminal domain"/>
    <property type="match status" value="1"/>
</dbReference>
<dbReference type="Pfam" id="PF01926">
    <property type="entry name" value="MMR_HSR1"/>
    <property type="match status" value="1"/>
</dbReference>
<protein>
    <submittedName>
        <fullName evidence="8">GTPase HflX</fullName>
    </submittedName>
</protein>
<dbReference type="Proteomes" id="UP000280307">
    <property type="component" value="Unassembled WGS sequence"/>
</dbReference>
<reference evidence="8 9" key="1">
    <citation type="submission" date="2018-12" db="EMBL/GenBank/DDBJ databases">
        <title>Genome Sequence of Candidatus Viridilinea halotolerans isolated from saline sulfide-rich spring.</title>
        <authorList>
            <person name="Grouzdev D.S."/>
            <person name="Burganskaya E.I."/>
            <person name="Krutkina M.S."/>
            <person name="Sukhacheva M.V."/>
            <person name="Gorlenko V.M."/>
        </authorList>
    </citation>
    <scope>NUCLEOTIDE SEQUENCE [LARGE SCALE GENOMIC DNA]</scope>
    <source>
        <strain evidence="8">Chok-6</strain>
    </source>
</reference>
<gene>
    <name evidence="8" type="primary">hflX</name>
    <name evidence="8" type="ORF">EI684_00035</name>
</gene>
<evidence type="ECO:0000256" key="6">
    <source>
        <dbReference type="ARBA" id="ARBA00023134"/>
    </source>
</evidence>
<dbReference type="InterPro" id="IPR006073">
    <property type="entry name" value="GTP-bd"/>
</dbReference>
<dbReference type="SUPFAM" id="SSF52540">
    <property type="entry name" value="P-loop containing nucleoside triphosphate hydrolases"/>
    <property type="match status" value="1"/>
</dbReference>
<dbReference type="GO" id="GO:0043022">
    <property type="term" value="F:ribosome binding"/>
    <property type="evidence" value="ECO:0007669"/>
    <property type="project" value="TreeGrafter"/>
</dbReference>
<dbReference type="AlphaFoldDB" id="A0A426UCM7"/>
<dbReference type="Pfam" id="PF16360">
    <property type="entry name" value="GTP-bdg_M"/>
    <property type="match status" value="1"/>
</dbReference>
<dbReference type="Gene3D" id="3.40.50.300">
    <property type="entry name" value="P-loop containing nucleotide triphosphate hydrolases"/>
    <property type="match status" value="1"/>
</dbReference>
<dbReference type="GO" id="GO:0046872">
    <property type="term" value="F:metal ion binding"/>
    <property type="evidence" value="ECO:0007669"/>
    <property type="project" value="UniProtKB-KW"/>
</dbReference>
<dbReference type="FunFam" id="3.40.50.11060:FF:000001">
    <property type="entry name" value="GTPase HflX"/>
    <property type="match status" value="1"/>
</dbReference>
<dbReference type="Pfam" id="PF13167">
    <property type="entry name" value="GTP-bdg_N"/>
    <property type="match status" value="1"/>
</dbReference>
<dbReference type="InterPro" id="IPR025121">
    <property type="entry name" value="GTPase_HflX_N"/>
</dbReference>
<dbReference type="InterPro" id="IPR032305">
    <property type="entry name" value="GTP-bd_M"/>
</dbReference>
<evidence type="ECO:0000256" key="3">
    <source>
        <dbReference type="ARBA" id="ARBA00022723"/>
    </source>
</evidence>
<proteinExistence type="predicted"/>
<evidence type="ECO:0000313" key="9">
    <source>
        <dbReference type="Proteomes" id="UP000280307"/>
    </source>
</evidence>
<keyword evidence="5" id="KW-0460">Magnesium</keyword>
<keyword evidence="3" id="KW-0479">Metal-binding</keyword>
<comment type="subcellular location">
    <subcellularLocation>
        <location evidence="1">Cytoplasm</location>
    </subcellularLocation>
</comment>
<dbReference type="PANTHER" id="PTHR10229">
    <property type="entry name" value="GTP-BINDING PROTEIN HFLX"/>
    <property type="match status" value="1"/>
</dbReference>
<keyword evidence="4" id="KW-0547">Nucleotide-binding</keyword>
<dbReference type="InterPro" id="IPR016496">
    <property type="entry name" value="GTPase_HflX"/>
</dbReference>